<feature type="region of interest" description="Disordered" evidence="1">
    <location>
        <begin position="1"/>
        <end position="35"/>
    </location>
</feature>
<feature type="compositionally biased region" description="Basic and acidic residues" evidence="1">
    <location>
        <begin position="8"/>
        <end position="23"/>
    </location>
</feature>
<evidence type="ECO:0000313" key="2">
    <source>
        <dbReference type="EMBL" id="BES88395.1"/>
    </source>
</evidence>
<dbReference type="EMBL" id="AP028909">
    <property type="protein sequence ID" value="BES88395.1"/>
    <property type="molecule type" value="Genomic_DNA"/>
</dbReference>
<gene>
    <name evidence="2" type="ORF">NTJ_01201</name>
</gene>
<feature type="compositionally biased region" description="Polar residues" evidence="1">
    <location>
        <begin position="25"/>
        <end position="35"/>
    </location>
</feature>
<accession>A0ABN7AC41</accession>
<protein>
    <submittedName>
        <fullName evidence="2">Uncharacterized protein</fullName>
    </submittedName>
</protein>
<organism evidence="2 3">
    <name type="scientific">Nesidiocoris tenuis</name>
    <dbReference type="NCBI Taxonomy" id="355587"/>
    <lineage>
        <taxon>Eukaryota</taxon>
        <taxon>Metazoa</taxon>
        <taxon>Ecdysozoa</taxon>
        <taxon>Arthropoda</taxon>
        <taxon>Hexapoda</taxon>
        <taxon>Insecta</taxon>
        <taxon>Pterygota</taxon>
        <taxon>Neoptera</taxon>
        <taxon>Paraneoptera</taxon>
        <taxon>Hemiptera</taxon>
        <taxon>Heteroptera</taxon>
        <taxon>Panheteroptera</taxon>
        <taxon>Cimicomorpha</taxon>
        <taxon>Miridae</taxon>
        <taxon>Dicyphina</taxon>
        <taxon>Nesidiocoris</taxon>
    </lineage>
</organism>
<dbReference type="Proteomes" id="UP001307889">
    <property type="component" value="Chromosome 1"/>
</dbReference>
<name>A0ABN7AC41_9HEMI</name>
<evidence type="ECO:0000256" key="1">
    <source>
        <dbReference type="SAM" id="MobiDB-lite"/>
    </source>
</evidence>
<reference evidence="2 3" key="1">
    <citation type="submission" date="2023-09" db="EMBL/GenBank/DDBJ databases">
        <title>Nesidiocoris tenuis whole genome shotgun sequence.</title>
        <authorList>
            <person name="Shibata T."/>
            <person name="Shimoda M."/>
            <person name="Kobayashi T."/>
            <person name="Uehara T."/>
        </authorList>
    </citation>
    <scope>NUCLEOTIDE SEQUENCE [LARGE SCALE GENOMIC DNA]</scope>
    <source>
        <strain evidence="2 3">Japan</strain>
    </source>
</reference>
<evidence type="ECO:0000313" key="3">
    <source>
        <dbReference type="Proteomes" id="UP001307889"/>
    </source>
</evidence>
<sequence>MIASLRSHTQDRKDTSKSAHAAEQRSGNSLKTPPTSVLYRKALRVITADERYRHAATKRQAFMKAYREVAQA</sequence>
<proteinExistence type="predicted"/>
<keyword evidence="3" id="KW-1185">Reference proteome</keyword>